<evidence type="ECO:0000313" key="2">
    <source>
        <dbReference type="Proteomes" id="UP000609064"/>
    </source>
</evidence>
<comment type="caution">
    <text evidence="1">The sequence shown here is derived from an EMBL/GenBank/DDBJ whole genome shotgun (WGS) entry which is preliminary data.</text>
</comment>
<dbReference type="Proteomes" id="UP000609064">
    <property type="component" value="Unassembled WGS sequence"/>
</dbReference>
<protein>
    <submittedName>
        <fullName evidence="1">Uncharacterized protein</fullName>
    </submittedName>
</protein>
<reference evidence="1" key="2">
    <citation type="submission" date="2020-09" db="EMBL/GenBank/DDBJ databases">
        <authorList>
            <person name="Sun Q."/>
            <person name="Zhou Y."/>
        </authorList>
    </citation>
    <scope>NUCLEOTIDE SEQUENCE</scope>
    <source>
        <strain evidence="1">CGMCC 1.15958</strain>
    </source>
</reference>
<dbReference type="RefSeq" id="WP_188770919.1">
    <property type="nucleotide sequence ID" value="NZ_BMKK01000017.1"/>
</dbReference>
<gene>
    <name evidence="1" type="ORF">GCM10011514_51230</name>
</gene>
<proteinExistence type="predicted"/>
<dbReference type="EMBL" id="BMKK01000017">
    <property type="protein sequence ID" value="GGD80859.1"/>
    <property type="molecule type" value="Genomic_DNA"/>
</dbReference>
<dbReference type="AlphaFoldDB" id="A0A916Z7Q7"/>
<accession>A0A916Z7Q7</accession>
<organism evidence="1 2">
    <name type="scientific">Emticicia aquatilis</name>
    <dbReference type="NCBI Taxonomy" id="1537369"/>
    <lineage>
        <taxon>Bacteria</taxon>
        <taxon>Pseudomonadati</taxon>
        <taxon>Bacteroidota</taxon>
        <taxon>Cytophagia</taxon>
        <taxon>Cytophagales</taxon>
        <taxon>Leadbetterellaceae</taxon>
        <taxon>Emticicia</taxon>
    </lineage>
</organism>
<name>A0A916Z7Q7_9BACT</name>
<keyword evidence="2" id="KW-1185">Reference proteome</keyword>
<evidence type="ECO:0000313" key="1">
    <source>
        <dbReference type="EMBL" id="GGD80859.1"/>
    </source>
</evidence>
<sequence length="69" mass="8255">MIFVFKTSVKTKKQIKAFKPQIDNILPKAKWNFDLEDCDKILRIESEENIVHEIQKLLTIHSFYCEELD</sequence>
<reference evidence="1" key="1">
    <citation type="journal article" date="2014" name="Int. J. Syst. Evol. Microbiol.">
        <title>Complete genome sequence of Corynebacterium casei LMG S-19264T (=DSM 44701T), isolated from a smear-ripened cheese.</title>
        <authorList>
            <consortium name="US DOE Joint Genome Institute (JGI-PGF)"/>
            <person name="Walter F."/>
            <person name="Albersmeier A."/>
            <person name="Kalinowski J."/>
            <person name="Ruckert C."/>
        </authorList>
    </citation>
    <scope>NUCLEOTIDE SEQUENCE</scope>
    <source>
        <strain evidence="1">CGMCC 1.15958</strain>
    </source>
</reference>